<protein>
    <submittedName>
        <fullName evidence="4">Uncharacterized protein</fullName>
    </submittedName>
</protein>
<reference evidence="5" key="1">
    <citation type="journal article" date="2017" name="Nat. Commun.">
        <title>The North American bullfrog draft genome provides insight into hormonal regulation of long noncoding RNA.</title>
        <authorList>
            <person name="Hammond S.A."/>
            <person name="Warren R.L."/>
            <person name="Vandervalk B.P."/>
            <person name="Kucuk E."/>
            <person name="Khan H."/>
            <person name="Gibb E.A."/>
            <person name="Pandoh P."/>
            <person name="Kirk H."/>
            <person name="Zhao Y."/>
            <person name="Jones M."/>
            <person name="Mungall A.J."/>
            <person name="Coope R."/>
            <person name="Pleasance S."/>
            <person name="Moore R.A."/>
            <person name="Holt R.A."/>
            <person name="Round J.M."/>
            <person name="Ohora S."/>
            <person name="Walle B.V."/>
            <person name="Veldhoen N."/>
            <person name="Helbing C.C."/>
            <person name="Birol I."/>
        </authorList>
    </citation>
    <scope>NUCLEOTIDE SEQUENCE [LARGE SCALE GENOMIC DNA]</scope>
</reference>
<dbReference type="InterPro" id="IPR043446">
    <property type="entry name" value="Neurabin-like"/>
</dbReference>
<dbReference type="GO" id="GO:0019722">
    <property type="term" value="P:calcium-mediated signaling"/>
    <property type="evidence" value="ECO:0007669"/>
    <property type="project" value="TreeGrafter"/>
</dbReference>
<evidence type="ECO:0000256" key="2">
    <source>
        <dbReference type="ARBA" id="ARBA00023054"/>
    </source>
</evidence>
<evidence type="ECO:0000256" key="3">
    <source>
        <dbReference type="SAM" id="MobiDB-lite"/>
    </source>
</evidence>
<dbReference type="GO" id="GO:0031175">
    <property type="term" value="P:neuron projection development"/>
    <property type="evidence" value="ECO:0007669"/>
    <property type="project" value="TreeGrafter"/>
</dbReference>
<dbReference type="PANTHER" id="PTHR16154">
    <property type="entry name" value="NEURABIN"/>
    <property type="match status" value="1"/>
</dbReference>
<dbReference type="GO" id="GO:0015629">
    <property type="term" value="C:actin cytoskeleton"/>
    <property type="evidence" value="ECO:0007669"/>
    <property type="project" value="TreeGrafter"/>
</dbReference>
<dbReference type="GO" id="GO:0005737">
    <property type="term" value="C:cytoplasm"/>
    <property type="evidence" value="ECO:0007669"/>
    <property type="project" value="TreeGrafter"/>
</dbReference>
<dbReference type="GO" id="GO:0051015">
    <property type="term" value="F:actin filament binding"/>
    <property type="evidence" value="ECO:0007669"/>
    <property type="project" value="TreeGrafter"/>
</dbReference>
<evidence type="ECO:0000313" key="4">
    <source>
        <dbReference type="EMBL" id="PIO34823.1"/>
    </source>
</evidence>
<evidence type="ECO:0000256" key="1">
    <source>
        <dbReference type="ARBA" id="ARBA00022553"/>
    </source>
</evidence>
<name>A0A2G9S5V4_AQUCT</name>
<organism evidence="4 5">
    <name type="scientific">Aquarana catesbeiana</name>
    <name type="common">American bullfrog</name>
    <name type="synonym">Rana catesbeiana</name>
    <dbReference type="NCBI Taxonomy" id="8400"/>
    <lineage>
        <taxon>Eukaryota</taxon>
        <taxon>Metazoa</taxon>
        <taxon>Chordata</taxon>
        <taxon>Craniata</taxon>
        <taxon>Vertebrata</taxon>
        <taxon>Euteleostomi</taxon>
        <taxon>Amphibia</taxon>
        <taxon>Batrachia</taxon>
        <taxon>Anura</taxon>
        <taxon>Neobatrachia</taxon>
        <taxon>Ranoidea</taxon>
        <taxon>Ranidae</taxon>
        <taxon>Aquarana</taxon>
    </lineage>
</organism>
<dbReference type="PANTHER" id="PTHR16154:SF26">
    <property type="entry name" value="PROTEIN PHOSPHATASE 1 REGULATORY SUBUNIT 9 LIKE"/>
    <property type="match status" value="1"/>
</dbReference>
<dbReference type="GO" id="GO:0007015">
    <property type="term" value="P:actin filament organization"/>
    <property type="evidence" value="ECO:0007669"/>
    <property type="project" value="TreeGrafter"/>
</dbReference>
<feature type="compositionally biased region" description="Basic residues" evidence="3">
    <location>
        <begin position="172"/>
        <end position="183"/>
    </location>
</feature>
<dbReference type="GO" id="GO:0014069">
    <property type="term" value="C:postsynaptic density"/>
    <property type="evidence" value="ECO:0007669"/>
    <property type="project" value="TreeGrafter"/>
</dbReference>
<evidence type="ECO:0000313" key="5">
    <source>
        <dbReference type="Proteomes" id="UP000228934"/>
    </source>
</evidence>
<keyword evidence="2" id="KW-0175">Coiled coil</keyword>
<accession>A0A2G9S5V4</accession>
<dbReference type="AlphaFoldDB" id="A0A2G9S5V4"/>
<dbReference type="OrthoDB" id="62701at2759"/>
<dbReference type="EMBL" id="KV929050">
    <property type="protein sequence ID" value="PIO34823.1"/>
    <property type="molecule type" value="Genomic_DNA"/>
</dbReference>
<gene>
    <name evidence="4" type="ORF">AB205_0104810</name>
</gene>
<proteinExistence type="predicted"/>
<feature type="non-terminal residue" evidence="4">
    <location>
        <position position="1"/>
    </location>
</feature>
<feature type="compositionally biased region" description="Basic and acidic residues" evidence="3">
    <location>
        <begin position="111"/>
        <end position="122"/>
    </location>
</feature>
<keyword evidence="5" id="KW-1185">Reference proteome</keyword>
<feature type="non-terminal residue" evidence="4">
    <location>
        <position position="197"/>
    </location>
</feature>
<feature type="region of interest" description="Disordered" evidence="3">
    <location>
        <begin position="111"/>
        <end position="135"/>
    </location>
</feature>
<dbReference type="Proteomes" id="UP000228934">
    <property type="component" value="Unassembled WGS sequence"/>
</dbReference>
<feature type="region of interest" description="Disordered" evidence="3">
    <location>
        <begin position="170"/>
        <end position="197"/>
    </location>
</feature>
<dbReference type="GO" id="GO:0030425">
    <property type="term" value="C:dendrite"/>
    <property type="evidence" value="ECO:0007669"/>
    <property type="project" value="TreeGrafter"/>
</dbReference>
<keyword evidence="1" id="KW-0597">Phosphoprotein</keyword>
<sequence length="197" mass="22572">LQLKHAVTTAESLQLKERIKAAEAEKLDWETNRSKYLQSVEENKEKIKKLETYWLEAQALCKTVNEHLKETQEQYDTLEKKYTKAKKLLKEYLESRLCAYECTLQVVPHSKDGDNENNEEHACAAAEETSEDLETEGDTLLESSVSDFDACVGEIQRLDTSAHKAKAQLALKVKRQRPSRHKIKEPLTAEGKTSYTE</sequence>